<organism evidence="1 2">
    <name type="scientific">Zopfia rhizophila CBS 207.26</name>
    <dbReference type="NCBI Taxonomy" id="1314779"/>
    <lineage>
        <taxon>Eukaryota</taxon>
        <taxon>Fungi</taxon>
        <taxon>Dikarya</taxon>
        <taxon>Ascomycota</taxon>
        <taxon>Pezizomycotina</taxon>
        <taxon>Dothideomycetes</taxon>
        <taxon>Dothideomycetes incertae sedis</taxon>
        <taxon>Zopfiaceae</taxon>
        <taxon>Zopfia</taxon>
    </lineage>
</organism>
<dbReference type="Proteomes" id="UP000800200">
    <property type="component" value="Unassembled WGS sequence"/>
</dbReference>
<gene>
    <name evidence="1" type="ORF">K469DRAFT_217516</name>
</gene>
<evidence type="ECO:0000313" key="1">
    <source>
        <dbReference type="EMBL" id="KAF2182938.1"/>
    </source>
</evidence>
<proteinExistence type="predicted"/>
<reference evidence="1" key="1">
    <citation type="journal article" date="2020" name="Stud. Mycol.">
        <title>101 Dothideomycetes genomes: a test case for predicting lifestyles and emergence of pathogens.</title>
        <authorList>
            <person name="Haridas S."/>
            <person name="Albert R."/>
            <person name="Binder M."/>
            <person name="Bloem J."/>
            <person name="Labutti K."/>
            <person name="Salamov A."/>
            <person name="Andreopoulos B."/>
            <person name="Baker S."/>
            <person name="Barry K."/>
            <person name="Bills G."/>
            <person name="Bluhm B."/>
            <person name="Cannon C."/>
            <person name="Castanera R."/>
            <person name="Culley D."/>
            <person name="Daum C."/>
            <person name="Ezra D."/>
            <person name="Gonzalez J."/>
            <person name="Henrissat B."/>
            <person name="Kuo A."/>
            <person name="Liang C."/>
            <person name="Lipzen A."/>
            <person name="Lutzoni F."/>
            <person name="Magnuson J."/>
            <person name="Mondo S."/>
            <person name="Nolan M."/>
            <person name="Ohm R."/>
            <person name="Pangilinan J."/>
            <person name="Park H.-J."/>
            <person name="Ramirez L."/>
            <person name="Alfaro M."/>
            <person name="Sun H."/>
            <person name="Tritt A."/>
            <person name="Yoshinaga Y."/>
            <person name="Zwiers L.-H."/>
            <person name="Turgeon B."/>
            <person name="Goodwin S."/>
            <person name="Spatafora J."/>
            <person name="Crous P."/>
            <person name="Grigoriev I."/>
        </authorList>
    </citation>
    <scope>NUCLEOTIDE SEQUENCE</scope>
    <source>
        <strain evidence="1">CBS 207.26</strain>
    </source>
</reference>
<sequence length="83" mass="9307">MGPWLRRHKPLLWCSTWLSGQQQIKVPVATCPACLSITTSSPWARSLGYGWHPCTFPHQQFAATFLIHAKESNTSPTATIHFS</sequence>
<dbReference type="EMBL" id="ML994645">
    <property type="protein sequence ID" value="KAF2182938.1"/>
    <property type="molecule type" value="Genomic_DNA"/>
</dbReference>
<dbReference type="AlphaFoldDB" id="A0A6A6DXM0"/>
<evidence type="ECO:0000313" key="2">
    <source>
        <dbReference type="Proteomes" id="UP000800200"/>
    </source>
</evidence>
<keyword evidence="2" id="KW-1185">Reference proteome</keyword>
<name>A0A6A6DXM0_9PEZI</name>
<protein>
    <submittedName>
        <fullName evidence="1">Uncharacterized protein</fullName>
    </submittedName>
</protein>
<accession>A0A6A6DXM0</accession>